<dbReference type="EMBL" id="CP063414">
    <property type="protein sequence ID" value="UOE75849.1"/>
    <property type="molecule type" value="Genomic_DNA"/>
</dbReference>
<name>A0AB38QZG8_PARTM</name>
<sequence length="62" mass="7223">MSKIGRRGEVWYDEIKGKSRFVVVVSNDNVVVEIDHFVPTVTSKQTRNQYYFCIGVLERSQN</sequence>
<reference evidence="1" key="1">
    <citation type="submission" date="2020-10" db="EMBL/GenBank/DDBJ databases">
        <authorList>
            <person name="Delgado J.A."/>
            <person name="Gonzalez J.M."/>
        </authorList>
    </citation>
    <scope>NUCLEOTIDE SEQUENCE</scope>
    <source>
        <strain evidence="1">23.6</strain>
    </source>
</reference>
<evidence type="ECO:0000313" key="1">
    <source>
        <dbReference type="EMBL" id="UOE75849.1"/>
    </source>
</evidence>
<organism evidence="1 2">
    <name type="scientific">Parageobacillus thermoglucosidasius</name>
    <name type="common">Geobacillus thermoglucosidasius</name>
    <dbReference type="NCBI Taxonomy" id="1426"/>
    <lineage>
        <taxon>Bacteria</taxon>
        <taxon>Bacillati</taxon>
        <taxon>Bacillota</taxon>
        <taxon>Bacilli</taxon>
        <taxon>Bacillales</taxon>
        <taxon>Anoxybacillaceae</taxon>
        <taxon>Parageobacillus</taxon>
    </lineage>
</organism>
<dbReference type="RefSeq" id="WP_256833276.1">
    <property type="nucleotide sequence ID" value="NZ_CP063414.1"/>
</dbReference>
<protein>
    <submittedName>
        <fullName evidence="1">Uncharacterized protein</fullName>
    </submittedName>
</protein>
<dbReference type="Proteomes" id="UP001058458">
    <property type="component" value="Chromosome"/>
</dbReference>
<evidence type="ECO:0000313" key="2">
    <source>
        <dbReference type="Proteomes" id="UP001058458"/>
    </source>
</evidence>
<dbReference type="AlphaFoldDB" id="A0AB38QZG8"/>
<gene>
    <name evidence="1" type="ORF">IMI45_16385</name>
</gene>
<proteinExistence type="predicted"/>
<accession>A0AB38QZG8</accession>